<dbReference type="Proteomes" id="UP000060043">
    <property type="component" value="Chromosome"/>
</dbReference>
<dbReference type="RefSeq" id="WP_011278189.1">
    <property type="nucleotide sequence ID" value="NZ_BHWZ01000003.1"/>
</dbReference>
<dbReference type="PANTHER" id="PTHR40730">
    <property type="entry name" value="TRANSCRIPTIONAL REGULATOR PROTEIN-LIKE PROTEIN"/>
    <property type="match status" value="1"/>
</dbReference>
<dbReference type="EMBL" id="CP013695">
    <property type="protein sequence ID" value="ALU32755.1"/>
    <property type="molecule type" value="Genomic_DNA"/>
</dbReference>
<dbReference type="STRING" id="1435377.SUSAZ_06465"/>
<evidence type="ECO:0000313" key="4">
    <source>
        <dbReference type="Proteomes" id="UP000065473"/>
    </source>
</evidence>
<protein>
    <submittedName>
        <fullName evidence="1">Transcriptional regulator</fullName>
    </submittedName>
</protein>
<dbReference type="OrthoDB" id="42697at2157"/>
<evidence type="ECO:0000313" key="2">
    <source>
        <dbReference type="EMBL" id="ALU32755.1"/>
    </source>
</evidence>
<evidence type="ECO:0000313" key="3">
    <source>
        <dbReference type="Proteomes" id="UP000060043"/>
    </source>
</evidence>
<name>A0A0U3GPL1_9CREN</name>
<dbReference type="AlphaFoldDB" id="A0A0U3GPL1"/>
<organism evidence="1 4">
    <name type="scientific">Sulfolobus acidocaldarius</name>
    <dbReference type="NCBI Taxonomy" id="2285"/>
    <lineage>
        <taxon>Archaea</taxon>
        <taxon>Thermoproteota</taxon>
        <taxon>Thermoprotei</taxon>
        <taxon>Sulfolobales</taxon>
        <taxon>Sulfolobaceae</taxon>
        <taxon>Sulfolobus</taxon>
    </lineage>
</organism>
<dbReference type="Proteomes" id="UP000065473">
    <property type="component" value="Chromosome"/>
</dbReference>
<accession>A0A0U3GPL1</accession>
<gene>
    <name evidence="1" type="ORF">ATY89_11240</name>
    <name evidence="2" type="ORF">ATZ20_02795</name>
</gene>
<proteinExistence type="predicted"/>
<dbReference type="PaxDb" id="1435377-SUSAZ_06465"/>
<dbReference type="GeneID" id="14551855"/>
<evidence type="ECO:0000313" key="1">
    <source>
        <dbReference type="EMBL" id="ALU30665.1"/>
    </source>
</evidence>
<dbReference type="EMBL" id="CP013694">
    <property type="protein sequence ID" value="ALU30665.1"/>
    <property type="molecule type" value="Genomic_DNA"/>
</dbReference>
<dbReference type="PANTHER" id="PTHR40730:SF3">
    <property type="entry name" value="HTH CRO_C1-TYPE DOMAIN-CONTAINING PROTEIN"/>
    <property type="match status" value="1"/>
</dbReference>
<dbReference type="OMA" id="SYYCILC"/>
<sequence length="132" mass="15071">MDITLPCEYSVKELLPAIRAIIAEKLVVERKISIYKTSELLGVTPAAIENYIKKKRGTSIQQLLKNDREFMDLINIFVNRLVKDGKSEGVASYYCILCTEGKKVLMKNGYSLTHCMVEDFLDGYNFPSQKRI</sequence>
<reference evidence="3 4" key="1">
    <citation type="submission" date="2015-12" db="EMBL/GenBank/DDBJ databases">
        <title>A stable core within a dynamic pangenome in Sulfolobus acidocaldarius.</title>
        <authorList>
            <person name="Anderson R."/>
            <person name="Kouris A."/>
            <person name="Seward C."/>
            <person name="Campbell K."/>
            <person name="Whitaker R."/>
        </authorList>
    </citation>
    <scope>NUCLEOTIDE SEQUENCE [LARGE SCALE GENOMIC DNA]</scope>
    <source>
        <strain evidence="1 4">GG12-C01-09</strain>
        <strain evidence="2 3">NG05B_CO5_07</strain>
    </source>
</reference>